<feature type="domain" description="TIR" evidence="6">
    <location>
        <begin position="58"/>
        <end position="227"/>
    </location>
</feature>
<evidence type="ECO:0000256" key="2">
    <source>
        <dbReference type="ARBA" id="ARBA00022737"/>
    </source>
</evidence>
<dbReference type="Gene3D" id="3.80.10.10">
    <property type="entry name" value="Ribonuclease Inhibitor"/>
    <property type="match status" value="2"/>
</dbReference>
<dbReference type="SUPFAM" id="SSF52540">
    <property type="entry name" value="P-loop containing nucleoside triphosphate hydrolases"/>
    <property type="match status" value="1"/>
</dbReference>
<gene>
    <name evidence="8" type="primary">LOC109002263</name>
</gene>
<keyword evidence="2" id="KW-0677">Repeat</keyword>
<dbReference type="Pfam" id="PF23282">
    <property type="entry name" value="WHD_ROQ1"/>
    <property type="match status" value="1"/>
</dbReference>
<reference evidence="8" key="1">
    <citation type="submission" date="2025-08" db="UniProtKB">
        <authorList>
            <consortium name="RefSeq"/>
        </authorList>
    </citation>
    <scope>IDENTIFICATION</scope>
    <source>
        <tissue evidence="8">Leaves</tissue>
    </source>
</reference>
<evidence type="ECO:0000313" key="8">
    <source>
        <dbReference type="RefSeq" id="XP_035540995.1"/>
    </source>
</evidence>
<accession>A0A6P9DZ18</accession>
<dbReference type="Pfam" id="PF23286">
    <property type="entry name" value="LRR_13"/>
    <property type="match status" value="1"/>
</dbReference>
<dbReference type="Pfam" id="PF01582">
    <property type="entry name" value="TIR"/>
    <property type="match status" value="1"/>
</dbReference>
<dbReference type="Gene3D" id="1.10.8.430">
    <property type="entry name" value="Helical domain of apoptotic protease-activating factors"/>
    <property type="match status" value="1"/>
</dbReference>
<name>A0A6P9DZ18_JUGRE</name>
<protein>
    <submittedName>
        <fullName evidence="8">Disease resistance protein RUN1-like isoform X1</fullName>
    </submittedName>
</protein>
<evidence type="ECO:0000313" key="7">
    <source>
        <dbReference type="Proteomes" id="UP000235220"/>
    </source>
</evidence>
<dbReference type="Proteomes" id="UP000235220">
    <property type="component" value="Chromosome 14"/>
</dbReference>
<dbReference type="FunFam" id="3.40.50.10140:FF:000007">
    <property type="entry name" value="Disease resistance protein (TIR-NBS-LRR class)"/>
    <property type="match status" value="1"/>
</dbReference>
<organism evidence="7 8">
    <name type="scientific">Juglans regia</name>
    <name type="common">English walnut</name>
    <dbReference type="NCBI Taxonomy" id="51240"/>
    <lineage>
        <taxon>Eukaryota</taxon>
        <taxon>Viridiplantae</taxon>
        <taxon>Streptophyta</taxon>
        <taxon>Embryophyta</taxon>
        <taxon>Tracheophyta</taxon>
        <taxon>Spermatophyta</taxon>
        <taxon>Magnoliopsida</taxon>
        <taxon>eudicotyledons</taxon>
        <taxon>Gunneridae</taxon>
        <taxon>Pentapetalae</taxon>
        <taxon>rosids</taxon>
        <taxon>fabids</taxon>
        <taxon>Fagales</taxon>
        <taxon>Juglandaceae</taxon>
        <taxon>Juglans</taxon>
    </lineage>
</organism>
<dbReference type="AlphaFoldDB" id="A0A6P9DZ18"/>
<dbReference type="InterPro" id="IPR058546">
    <property type="entry name" value="RPS4B/Roq1-like_LRR"/>
</dbReference>
<sequence>MEGQTTPARGSLKRKLDPGFQGQNNHQKVLVVGDHMSKDEVVCNFSVRSSTKSCSNQWDYEVFLSFRGADTRKNFIDHLYSALVRIGIRTFCDDNELPRGENISKELINAIHGSKISLVIFSKDYASSTWCLDELVQILHCRSTMNHIFIPIFYHVNPSDIRQQTGPFAETFARHEERFQEDMERVQRWRAAFTEAADCSGFNPQSDANGYEARFIEKIVEQVLYKLNPIRLNVVQHPVGIDFHVEEMKTLLQLGTSSTNELLIMGMYGMGGIGKTTLAKAVYNHICDGFEGSSCLLNVREVSEQSNGLIQLQEQLLFDILRVKIFLIGNVDKGISLIKERLHRKRVLVVLDDVDRLDQIYALARNGEWFFGPGSRVIITTRDEHLLDKLGVNYSYKVEKMNHSDSLQLFSWHAFNMPHPEEDFCEISTAVVDYAGGVPLALEVFGSELRGRSIIKWKTTLERFKKSPNAQIQKILGISFGSLDHTTREVFLDIACFFTGVNIEYVFKILEECGSFPHIAINILVQRSLVKIDYPNLRMHDLIRDMGREIVRQESRHPGKRSRLWSHEDVLKVLKNHTGSEVVEGLSLNPPIHEDHVISLESEAFANMKNLRLLQIKGVKNLKLEGCAEHLSKELRWICWHSCPLRFLPPRLHLENLVVLDMQYSKIKQVWKLENNILSKLKVLNLSFCEDLAKSPNFLQVPNLEELILEGCTGLVELHESIGYLKGLVLLNLNGCKSLMNLPESISNLKSLKCFLMGRCFNIMRNLADRTTINLSNRSWNLRNFLRASLHVFGSLVKLGLRNSNLLEGDFPIDFGGLSSLQDLDLSVNDFHDLPHGICHLPKLTRLNLAESRSIRSISTLPANLRILFAFSCESLERISISESRLDALVLRDCHKLVDIQGFESLASTIAVGLEGCLEQEEDIDFVKNTLLQLQKWKWPSMVERRQIWLYGDEIPNWFSHKRKGSSISFHIPPLSDQGVINGLVFGVVISNKNILHVWHGSISVVFHNKTRGHRQVIEGFICYTVGSEDYLLLVQVGVGGGSEIPYGQVMINGEEIEVSFEFECSQAPEYNRVKECGVHLLIIQPEEEAGSMVYSEKKKKMMEDDLMQDTLATKLTRHGPRNRRMFREYDGIDSFVSYIERMKHTSLRRPTQWSSSVTRATPF</sequence>
<evidence type="ECO:0000259" key="6">
    <source>
        <dbReference type="PROSITE" id="PS50104"/>
    </source>
</evidence>
<dbReference type="PANTHER" id="PTHR11017:SF562">
    <property type="entry name" value="ADP-RIBOSYL CYCLASE_CYCLIC ADP-RIBOSE HYDROLASE"/>
    <property type="match status" value="1"/>
</dbReference>
<evidence type="ECO:0000256" key="3">
    <source>
        <dbReference type="ARBA" id="ARBA00022821"/>
    </source>
</evidence>
<keyword evidence="3" id="KW-0611">Plant defense</keyword>
<dbReference type="Gene3D" id="3.40.50.300">
    <property type="entry name" value="P-loop containing nucleotide triphosphate hydrolases"/>
    <property type="match status" value="1"/>
</dbReference>
<dbReference type="InterPro" id="IPR035897">
    <property type="entry name" value="Toll_tir_struct_dom_sf"/>
</dbReference>
<proteinExistence type="predicted"/>
<keyword evidence="1" id="KW-0433">Leucine-rich repeat</keyword>
<dbReference type="SMART" id="SM00255">
    <property type="entry name" value="TIR"/>
    <property type="match status" value="1"/>
</dbReference>
<dbReference type="Gene3D" id="3.40.50.10140">
    <property type="entry name" value="Toll/interleukin-1 receptor homology (TIR) domain"/>
    <property type="match status" value="1"/>
</dbReference>
<dbReference type="InParanoid" id="A0A6P9DZ18"/>
<dbReference type="InterPro" id="IPR058192">
    <property type="entry name" value="WHD_ROQ1-like"/>
</dbReference>
<dbReference type="InterPro" id="IPR027417">
    <property type="entry name" value="P-loop_NTPase"/>
</dbReference>
<dbReference type="Pfam" id="PF00931">
    <property type="entry name" value="NB-ARC"/>
    <property type="match status" value="1"/>
</dbReference>
<evidence type="ECO:0000256" key="1">
    <source>
        <dbReference type="ARBA" id="ARBA00022614"/>
    </source>
</evidence>
<dbReference type="PRINTS" id="PR00364">
    <property type="entry name" value="DISEASERSIST"/>
</dbReference>
<dbReference type="GO" id="GO:0007165">
    <property type="term" value="P:signal transduction"/>
    <property type="evidence" value="ECO:0007669"/>
    <property type="project" value="InterPro"/>
</dbReference>
<keyword evidence="4" id="KW-0520">NAD</keyword>
<feature type="region of interest" description="Disordered" evidence="5">
    <location>
        <begin position="1"/>
        <end position="22"/>
    </location>
</feature>
<dbReference type="PANTHER" id="PTHR11017">
    <property type="entry name" value="LEUCINE-RICH REPEAT-CONTAINING PROTEIN"/>
    <property type="match status" value="1"/>
</dbReference>
<keyword evidence="7" id="KW-1185">Reference proteome</keyword>
<dbReference type="InterPro" id="IPR000157">
    <property type="entry name" value="TIR_dom"/>
</dbReference>
<dbReference type="GeneID" id="109002263"/>
<dbReference type="GO" id="GO:0043531">
    <property type="term" value="F:ADP binding"/>
    <property type="evidence" value="ECO:0007669"/>
    <property type="project" value="InterPro"/>
</dbReference>
<dbReference type="OrthoDB" id="1421090at2759"/>
<dbReference type="SUPFAM" id="SSF52200">
    <property type="entry name" value="Toll/Interleukin receptor TIR domain"/>
    <property type="match status" value="1"/>
</dbReference>
<dbReference type="RefSeq" id="XP_035540995.1">
    <property type="nucleotide sequence ID" value="XM_035685102.1"/>
</dbReference>
<dbReference type="InterPro" id="IPR044974">
    <property type="entry name" value="Disease_R_plants"/>
</dbReference>
<dbReference type="InterPro" id="IPR002182">
    <property type="entry name" value="NB-ARC"/>
</dbReference>
<dbReference type="InterPro" id="IPR042197">
    <property type="entry name" value="Apaf_helical"/>
</dbReference>
<evidence type="ECO:0000256" key="5">
    <source>
        <dbReference type="SAM" id="MobiDB-lite"/>
    </source>
</evidence>
<dbReference type="GO" id="GO:0006952">
    <property type="term" value="P:defense response"/>
    <property type="evidence" value="ECO:0007669"/>
    <property type="project" value="InterPro"/>
</dbReference>
<dbReference type="SUPFAM" id="SSF52058">
    <property type="entry name" value="L domain-like"/>
    <property type="match status" value="1"/>
</dbReference>
<dbReference type="PROSITE" id="PS50104">
    <property type="entry name" value="TIR"/>
    <property type="match status" value="1"/>
</dbReference>
<dbReference type="InterPro" id="IPR032675">
    <property type="entry name" value="LRR_dom_sf"/>
</dbReference>
<evidence type="ECO:0000256" key="4">
    <source>
        <dbReference type="ARBA" id="ARBA00023027"/>
    </source>
</evidence>